<comment type="caution">
    <text evidence="15">The sequence shown here is derived from an EMBL/GenBank/DDBJ whole genome shotgun (WGS) entry which is preliminary data.</text>
</comment>
<reference evidence="15" key="2">
    <citation type="journal article" date="2023" name="Front. Microbiol.">
        <title>Ralstonia chuxiongensis sp. nov., Ralstonia mojiangensis sp. nov., and Ralstonia soli sp. nov., isolated from tobacco fields, are three novel species in the family Burkholderiaceae.</title>
        <authorList>
            <person name="Lu C.H."/>
            <person name="Zhang Y.Y."/>
            <person name="Jiang N."/>
            <person name="Chen W."/>
            <person name="Shao X."/>
            <person name="Zhao Z.M."/>
            <person name="Lu W.L."/>
            <person name="Hu X."/>
            <person name="Xi Y.X."/>
            <person name="Zou S.Y."/>
            <person name="Wei Q.J."/>
            <person name="Lin Z.L."/>
            <person name="Gong L."/>
            <person name="Gai X.T."/>
            <person name="Zhang L.Q."/>
            <person name="Li J.Y."/>
            <person name="Jin Y."/>
            <person name="Xia Z.Y."/>
        </authorList>
    </citation>
    <scope>NUCLEOTIDE SEQUENCE</scope>
    <source>
        <strain evidence="15">21MJYT02-11</strain>
    </source>
</reference>
<dbReference type="Gene3D" id="3.30.565.10">
    <property type="entry name" value="Histidine kinase-like ATPase, C-terminal domain"/>
    <property type="match status" value="1"/>
</dbReference>
<dbReference type="Pfam" id="PF00072">
    <property type="entry name" value="Response_reg"/>
    <property type="match status" value="1"/>
</dbReference>
<feature type="modified residue" description="Phosphohistidine" evidence="7">
    <location>
        <position position="1114"/>
    </location>
</feature>
<evidence type="ECO:0000256" key="2">
    <source>
        <dbReference type="ARBA" id="ARBA00012438"/>
    </source>
</evidence>
<accession>A0ABT1AJC9</accession>
<dbReference type="PROSITE" id="PS50110">
    <property type="entry name" value="RESPONSE_REGULATORY"/>
    <property type="match status" value="1"/>
</dbReference>
<keyword evidence="9" id="KW-0175">Coiled coil</keyword>
<feature type="compositionally biased region" description="Basic and acidic residues" evidence="10">
    <location>
        <begin position="1212"/>
        <end position="1221"/>
    </location>
</feature>
<evidence type="ECO:0000256" key="8">
    <source>
        <dbReference type="PROSITE-ProRule" id="PRU00169"/>
    </source>
</evidence>
<evidence type="ECO:0000259" key="11">
    <source>
        <dbReference type="PROSITE" id="PS50109"/>
    </source>
</evidence>
<reference evidence="15" key="1">
    <citation type="submission" date="2022-06" db="EMBL/GenBank/DDBJ databases">
        <authorList>
            <person name="Lu C.-H."/>
        </authorList>
    </citation>
    <scope>NUCLEOTIDE SEQUENCE</scope>
    <source>
        <strain evidence="15">21MJYT02-11</strain>
    </source>
</reference>
<feature type="modified residue" description="Phosphohistidine" evidence="7">
    <location>
        <position position="814"/>
    </location>
</feature>
<keyword evidence="16" id="KW-1185">Reference proteome</keyword>
<dbReference type="InterPro" id="IPR005467">
    <property type="entry name" value="His_kinase_dom"/>
</dbReference>
<feature type="domain" description="HPt" evidence="14">
    <location>
        <begin position="757"/>
        <end position="867"/>
    </location>
</feature>
<comment type="catalytic activity">
    <reaction evidence="1">
        <text>ATP + protein L-histidine = ADP + protein N-phospho-L-histidine.</text>
        <dbReference type="EC" id="2.7.13.3"/>
    </reaction>
</comment>
<evidence type="ECO:0000313" key="16">
    <source>
        <dbReference type="Proteomes" id="UP001162811"/>
    </source>
</evidence>
<name>A0ABT1AJC9_9RALS</name>
<evidence type="ECO:0000256" key="4">
    <source>
        <dbReference type="ARBA" id="ARBA00022679"/>
    </source>
</evidence>
<feature type="region of interest" description="Disordered" evidence="10">
    <location>
        <begin position="1"/>
        <end position="34"/>
    </location>
</feature>
<dbReference type="SUPFAM" id="SSF55874">
    <property type="entry name" value="ATPase domain of HSP90 chaperone/DNA topoisomerase II/histidine kinase"/>
    <property type="match status" value="1"/>
</dbReference>
<dbReference type="InterPro" id="IPR004358">
    <property type="entry name" value="Sig_transdc_His_kin-like_C"/>
</dbReference>
<feature type="domain" description="HPt" evidence="14">
    <location>
        <begin position="1268"/>
        <end position="1371"/>
    </location>
</feature>
<dbReference type="SUPFAM" id="SSF50341">
    <property type="entry name" value="CheW-like"/>
    <property type="match status" value="1"/>
</dbReference>
<dbReference type="InterPro" id="IPR058661">
    <property type="entry name" value="FimL_2nd"/>
</dbReference>
<dbReference type="Gene3D" id="3.40.50.2300">
    <property type="match status" value="1"/>
</dbReference>
<evidence type="ECO:0000256" key="3">
    <source>
        <dbReference type="ARBA" id="ARBA00022553"/>
    </source>
</evidence>
<dbReference type="RefSeq" id="WP_252679733.1">
    <property type="nucleotide sequence ID" value="NZ_JAMXHT010000003.1"/>
</dbReference>
<dbReference type="Pfam" id="PF01584">
    <property type="entry name" value="CheW"/>
    <property type="match status" value="1"/>
</dbReference>
<evidence type="ECO:0000256" key="7">
    <source>
        <dbReference type="PROSITE-ProRule" id="PRU00110"/>
    </source>
</evidence>
<dbReference type="InterPro" id="IPR002545">
    <property type="entry name" value="CheW-lke_dom"/>
</dbReference>
<evidence type="ECO:0000256" key="9">
    <source>
        <dbReference type="SAM" id="Coils"/>
    </source>
</evidence>
<dbReference type="PANTHER" id="PTHR43395:SF8">
    <property type="entry name" value="HISTIDINE KINASE"/>
    <property type="match status" value="1"/>
</dbReference>
<keyword evidence="5" id="KW-0418">Kinase</keyword>
<dbReference type="InterPro" id="IPR001789">
    <property type="entry name" value="Sig_transdc_resp-reg_receiver"/>
</dbReference>
<dbReference type="SUPFAM" id="SSF47226">
    <property type="entry name" value="Histidine-containing phosphotransfer domain, HPT domain"/>
    <property type="match status" value="4"/>
</dbReference>
<feature type="domain" description="Histidine kinase" evidence="11">
    <location>
        <begin position="1553"/>
        <end position="1757"/>
    </location>
</feature>
<dbReference type="SUPFAM" id="SSF52172">
    <property type="entry name" value="CheY-like"/>
    <property type="match status" value="1"/>
</dbReference>
<evidence type="ECO:0000259" key="12">
    <source>
        <dbReference type="PROSITE" id="PS50110"/>
    </source>
</evidence>
<dbReference type="InterPro" id="IPR003594">
    <property type="entry name" value="HATPase_dom"/>
</dbReference>
<keyword evidence="4" id="KW-0808">Transferase</keyword>
<dbReference type="CDD" id="cd17546">
    <property type="entry name" value="REC_hyHK_CKI1_RcsC-like"/>
    <property type="match status" value="1"/>
</dbReference>
<feature type="domain" description="Response regulatory" evidence="12">
    <location>
        <begin position="1930"/>
        <end position="2046"/>
    </location>
</feature>
<dbReference type="PROSITE" id="PS50851">
    <property type="entry name" value="CHEW"/>
    <property type="match status" value="1"/>
</dbReference>
<dbReference type="EMBL" id="JAMXHT010000003">
    <property type="protein sequence ID" value="MCO5398510.1"/>
    <property type="molecule type" value="Genomic_DNA"/>
</dbReference>
<dbReference type="Gene3D" id="1.20.120.160">
    <property type="entry name" value="HPT domain"/>
    <property type="match status" value="3"/>
</dbReference>
<dbReference type="Pfam" id="PF26379">
    <property type="entry name" value="FimL_2nd"/>
    <property type="match status" value="1"/>
</dbReference>
<keyword evidence="3 8" id="KW-0597">Phosphoprotein</keyword>
<dbReference type="InterPro" id="IPR004105">
    <property type="entry name" value="CheA-like_dim"/>
</dbReference>
<dbReference type="InterPro" id="IPR051315">
    <property type="entry name" value="Bact_Chemotaxis_CheA"/>
</dbReference>
<feature type="domain" description="CheW-like" evidence="13">
    <location>
        <begin position="1759"/>
        <end position="1894"/>
    </location>
</feature>
<dbReference type="SMART" id="SM01231">
    <property type="entry name" value="H-kinase_dim"/>
    <property type="match status" value="1"/>
</dbReference>
<feature type="region of interest" description="Disordered" evidence="10">
    <location>
        <begin position="1000"/>
        <end position="1027"/>
    </location>
</feature>
<feature type="compositionally biased region" description="Polar residues" evidence="10">
    <location>
        <begin position="1011"/>
        <end position="1025"/>
    </location>
</feature>
<evidence type="ECO:0000256" key="6">
    <source>
        <dbReference type="ARBA" id="ARBA00023012"/>
    </source>
</evidence>
<organism evidence="15 16">
    <name type="scientific">Ralstonia soli</name>
    <dbReference type="NCBI Taxonomy" id="2953896"/>
    <lineage>
        <taxon>Bacteria</taxon>
        <taxon>Pseudomonadati</taxon>
        <taxon>Pseudomonadota</taxon>
        <taxon>Betaproteobacteria</taxon>
        <taxon>Burkholderiales</taxon>
        <taxon>Burkholderiaceae</taxon>
        <taxon>Ralstonia</taxon>
    </lineage>
</organism>
<dbReference type="PANTHER" id="PTHR43395">
    <property type="entry name" value="SENSOR HISTIDINE KINASE CHEA"/>
    <property type="match status" value="1"/>
</dbReference>
<dbReference type="InterPro" id="IPR011006">
    <property type="entry name" value="CheY-like_superfamily"/>
</dbReference>
<feature type="domain" description="HPt" evidence="14">
    <location>
        <begin position="1068"/>
        <end position="1171"/>
    </location>
</feature>
<dbReference type="SMART" id="SM00448">
    <property type="entry name" value="REC"/>
    <property type="match status" value="1"/>
</dbReference>
<sequence length="2056" mass="220663">MRHQSSAQPEQPEGASFEATGAPAGRQTSGPKSAVPARDLSVLAWVAPNMRAALDDAVREFGEYVADVTANPEVLGARDTTSLRLAGQYLHQAAGALLIVGLRGVDVYCQAAKRLLEAVDAGTLAADMQTLDVFSRAVQALQEYVADLMAGMAEEPLRLFQPYQAVLARLSEERIHPADLWADELRHLPALLLPSRDLPGLARLRRKFELALLTALRAPATSADGVHADPVAAAAAYAPLEELLHGIRALEREPRRAGDDLQRDLWLVLALTFGALRAGLVPADMTAKRLAARVNLLLRQYSHNNIHLPQGLLIDALYLLAGMAYNNAPAAPVGDDTLGPDIVACVQAFAIPPTHAPAGALHTRQYYALLPADASDTLQRVGRTLEALSQQPAPDAEEIDAALQTLALRTDTLGQPALLDLSQRLAQARGHDVVPSLQFLSRMLTRPWAVHGESGDLRSAWFAARCGELAEHARATQEGHARPAPVWLTLLAEETAQRRARAEQVRALQTLLASAETHLDAFEREGAESGGLQEAARLFGEMQGAFAALDAYEAVHATQAAQSTIAALQAAGEGAPADRERYLAALAANVSGLQGLLDALSAGTELTGGQVDEIVIEGTLTPTARETAWREFAFDTETGMLARREPEADVLADADAAHADMASPVQLLLDRLLAKHPVDPADPLAAELRTALQEARDAATIDDDPARRKRLEEALAQFDAWQVGSAGSLQRLQAALAAPAAVPSAAVAPAPAAARDTQSLDAELLDIFLSEAEEVLAGVRTDLHTLHAAADMGAGGLATGSDLDLLTQLRRAFHTLKGSGRMVGLTRYGEAAWAIEQVMNVWLAESRVPTHDLAALLTRAESELSAWAAAIAQSPEADHPIEPLVAAAERVRHGGPFVWLETAPQTQEAPEAHEAAGAEPVATLDLAAPANDAASLVWDDEPAHAASDTALAAFETPSTEFETPHVEFGAANAESGTPSAEFAARHIESETPDAAFATRNAEPETPHAESGTPSAEFETSNTESGTPHVEIETPAAADGDAKVIPFPFAQTGEPEEVVHDDGVKEIGPTRISVALYNVYLQEADDLIRRLGVDFSEWRHEGRTPPSELALRAAHTLQGSSAVVELEPVRQLADALEQVLLNLHSRPVAMHPGDFRLLDQAVERMRGMLHQFAASIWPEADEPVRRSLEELCERVLVRPRLPLEPAPLALSDDAEHTEHAEAAENETAGLAGEPAFPPTEVTPTLAPVYAQPVVQPAEPVGELVRQAPSDALDPALLDIFLEEAHAALPELGQQLRAWEAAPQDRTTAGLLLRNLHTVKGSARMAGAMTLGQAAHEMESAIEGGLRQNRVDDALFRKLYVWFDRIQAHVDALGAGNLLPLDAGLADAAEVQHTAADAQAVSGTSMLPAVAATTSVDLTGARSPEAEALEVAERQRAMVRVQARALDALINDAGEVGAARARLESEVDALKTYLSELNDNVARLRSQVREIEIQAETQMESRIADAQAHSEAFDPLEFDRFTRLQELTRMMAESVNDVATVQQNLFRGFDQASLDLETQARLTRGLQRSLMRARMVQFDTVADRLYRVARQAASETGKEVRLFIKGGTVELDRSVLDRMGGPLEHMIRNAVAHGIEPADERRAKGKSAAGELTLEVQQEGNEVVLHFVDDGAGLNLDRIRARALERQLLAPDEEASDARLTEMIFTPGFSTADQVSELAGRGVGMDVVRAETVALGGRISLQTTAEVGTRFTIHLPLTTAITQVLLVRVGERVYAIPSGMIDHVQQLRPQALAEAYNAAALQLPTGPVPFHYFGTLLEESASVTGGRKYSPAVVVRNGADRAAVHVDEVIGNREVVVKHIGPHLARLEGIAGATTLGDGEIVLIYNPVVLTQRFEREAAARGLSDQEATGAVAELQRDGSTDAVPGLATQPIVMVVDDSLTVRKVTQRLLTRSGYQAVLARDGVDALRQLQDVTPDAMLVDIEMPHMDGFDLTRNVRADERIGATPIIMITSRSADKHRRYAAEIGVNVYLGKPYNEEELLKHLRTLIGERAPAANVG</sequence>
<dbReference type="PROSITE" id="PS50109">
    <property type="entry name" value="HIS_KIN"/>
    <property type="match status" value="1"/>
</dbReference>
<keyword evidence="6" id="KW-0902">Two-component regulatory system</keyword>
<protein>
    <recommendedName>
        <fullName evidence="2">histidine kinase</fullName>
        <ecNumber evidence="2">2.7.13.3</ecNumber>
    </recommendedName>
</protein>
<feature type="region of interest" description="Disordered" evidence="10">
    <location>
        <begin position="1212"/>
        <end position="1241"/>
    </location>
</feature>
<evidence type="ECO:0000256" key="1">
    <source>
        <dbReference type="ARBA" id="ARBA00000085"/>
    </source>
</evidence>
<dbReference type="InterPro" id="IPR036641">
    <property type="entry name" value="HPT_dom_sf"/>
</dbReference>
<dbReference type="InterPro" id="IPR008207">
    <property type="entry name" value="Sig_transdc_His_kin_Hpt_dom"/>
</dbReference>
<feature type="coiled-coil region" evidence="9">
    <location>
        <begin position="1458"/>
        <end position="1542"/>
    </location>
</feature>
<dbReference type="SMART" id="SM00260">
    <property type="entry name" value="CheW"/>
    <property type="match status" value="1"/>
</dbReference>
<feature type="modified residue" description="4-aspartylphosphate" evidence="8">
    <location>
        <position position="1979"/>
    </location>
</feature>
<proteinExistence type="predicted"/>
<evidence type="ECO:0000259" key="13">
    <source>
        <dbReference type="PROSITE" id="PS50851"/>
    </source>
</evidence>
<dbReference type="SMART" id="SM00073">
    <property type="entry name" value="HPT"/>
    <property type="match status" value="3"/>
</dbReference>
<evidence type="ECO:0000256" key="5">
    <source>
        <dbReference type="ARBA" id="ARBA00022777"/>
    </source>
</evidence>
<dbReference type="Pfam" id="PF01627">
    <property type="entry name" value="Hpt"/>
    <property type="match status" value="3"/>
</dbReference>
<dbReference type="Pfam" id="PF02518">
    <property type="entry name" value="HATPase_c"/>
    <property type="match status" value="1"/>
</dbReference>
<dbReference type="Gene3D" id="2.30.30.40">
    <property type="entry name" value="SH3 Domains"/>
    <property type="match status" value="1"/>
</dbReference>
<dbReference type="PRINTS" id="PR00344">
    <property type="entry name" value="BCTRLSENSOR"/>
</dbReference>
<dbReference type="InterPro" id="IPR036890">
    <property type="entry name" value="HATPase_C_sf"/>
</dbReference>
<dbReference type="PROSITE" id="PS50894">
    <property type="entry name" value="HPT"/>
    <property type="match status" value="3"/>
</dbReference>
<dbReference type="CDD" id="cd00088">
    <property type="entry name" value="HPT"/>
    <property type="match status" value="2"/>
</dbReference>
<evidence type="ECO:0000313" key="15">
    <source>
        <dbReference type="EMBL" id="MCO5398510.1"/>
    </source>
</evidence>
<gene>
    <name evidence="15" type="ORF">NG900_09930</name>
</gene>
<evidence type="ECO:0000256" key="10">
    <source>
        <dbReference type="SAM" id="MobiDB-lite"/>
    </source>
</evidence>
<dbReference type="SMART" id="SM00387">
    <property type="entry name" value="HATPase_c"/>
    <property type="match status" value="1"/>
</dbReference>
<dbReference type="EC" id="2.7.13.3" evidence="2"/>
<dbReference type="Proteomes" id="UP001162811">
    <property type="component" value="Unassembled WGS sequence"/>
</dbReference>
<dbReference type="InterPro" id="IPR036061">
    <property type="entry name" value="CheW-like_dom_sf"/>
</dbReference>
<feature type="modified residue" description="Phosphohistidine" evidence="7">
    <location>
        <position position="1315"/>
    </location>
</feature>
<evidence type="ECO:0000259" key="14">
    <source>
        <dbReference type="PROSITE" id="PS50894"/>
    </source>
</evidence>